<keyword evidence="4" id="KW-1185">Reference proteome</keyword>
<feature type="region of interest" description="Disordered" evidence="1">
    <location>
        <begin position="474"/>
        <end position="518"/>
    </location>
</feature>
<accession>A0ABR4TAU4</accession>
<evidence type="ECO:0000256" key="1">
    <source>
        <dbReference type="SAM" id="MobiDB-lite"/>
    </source>
</evidence>
<evidence type="ECO:0000313" key="3">
    <source>
        <dbReference type="EMBL" id="KEG44400.1"/>
    </source>
</evidence>
<dbReference type="RefSeq" id="WP_037637494.1">
    <property type="nucleotide sequence ID" value="NZ_JBNYWZ010000038.1"/>
</dbReference>
<protein>
    <recommendedName>
        <fullName evidence="2">DUF4935 domain-containing protein</fullName>
    </recommendedName>
</protein>
<dbReference type="Pfam" id="PF16289">
    <property type="entry name" value="PIN_12"/>
    <property type="match status" value="1"/>
</dbReference>
<evidence type="ECO:0000259" key="2">
    <source>
        <dbReference type="Pfam" id="PF16289"/>
    </source>
</evidence>
<reference evidence="3 4" key="1">
    <citation type="submission" date="2014-04" db="EMBL/GenBank/DDBJ databases">
        <title>Draft genome sequence of the novel Streptomyces griseorubens JSD-1 playing a role in carbon and nitrogen cycle.</title>
        <authorList>
            <consortium name="Shanghai Jiao Tong University"/>
            <person name="Feng H."/>
            <person name="Sun Y."/>
            <person name="Zhi Y."/>
            <person name="Mao L."/>
            <person name="Luo Y."/>
            <person name="Wei X."/>
            <person name="Zhou P."/>
        </authorList>
    </citation>
    <scope>NUCLEOTIDE SEQUENCE [LARGE SCALE GENOMIC DNA]</scope>
    <source>
        <strain evidence="3 4">JSD-1</strain>
    </source>
</reference>
<gene>
    <name evidence="3" type="ORF">DJ64_00270</name>
</gene>
<name>A0ABR4TAU4_9ACTN</name>
<proteinExistence type="predicted"/>
<dbReference type="EMBL" id="JJMG01000001">
    <property type="protein sequence ID" value="KEG44400.1"/>
    <property type="molecule type" value="Genomic_DNA"/>
</dbReference>
<feature type="domain" description="DUF4935" evidence="2">
    <location>
        <begin position="2"/>
        <end position="162"/>
    </location>
</feature>
<organism evidence="3 4">
    <name type="scientific">Streptomyces griseorubens</name>
    <dbReference type="NCBI Taxonomy" id="66897"/>
    <lineage>
        <taxon>Bacteria</taxon>
        <taxon>Bacillati</taxon>
        <taxon>Actinomycetota</taxon>
        <taxon>Actinomycetes</taxon>
        <taxon>Kitasatosporales</taxon>
        <taxon>Streptomycetaceae</taxon>
        <taxon>Streptomyces</taxon>
        <taxon>Streptomyces althioticus group</taxon>
    </lineage>
</organism>
<feature type="compositionally biased region" description="Acidic residues" evidence="1">
    <location>
        <begin position="509"/>
        <end position="518"/>
    </location>
</feature>
<sequence length="518" mass="57119">MIIFDTNAVNQLSPSSPRADLIRKLRQSKHHRVAVPWMVLEEMAAHQARLYPEKYHAVLNSLAKLRAYLPWAPESSLEPLDLERLLDHWRDAYREIFEVIETSDAAIRRGFQREAMALPPAKRVKDRSEGGRDATIWFSVLEFLEQNPDEQVWFVTDNSSDFGDGSVYRYPMNEDIRGLEDRLTLLKDFNQVVSHFTKEVSGADAEAAAAELLKSAAVRDRVAQTAMDLSSLTGFVGLGDGESMEEWYAWLAEPEVELLSVTDVTGHEIESDVWYTANAQWVLYGPAVDEVEAPVGYIACVWSMKVLFSARDDAAPTLLTSEEPSPPDTGDESCMRILEALKKRVADIVARAKRRAVAVQTPAERLIAEQLASSLAKLDTATNQLALQAAARQAALINGPAQRLAQQMAAELKRIDTPAQRLAQQAAEHLKLVNTPAQRLARKMVADQLALIDSPLQRAARQVAASMPKLDLAADLHQPSGRDEAVAEGVEQTDSSDAPEARGAGPEDAPADEDNVGE</sequence>
<dbReference type="InterPro" id="IPR032557">
    <property type="entry name" value="DUF4935"/>
</dbReference>
<dbReference type="Proteomes" id="UP000027632">
    <property type="component" value="Unassembled WGS sequence"/>
</dbReference>
<evidence type="ECO:0000313" key="4">
    <source>
        <dbReference type="Proteomes" id="UP000027632"/>
    </source>
</evidence>
<comment type="caution">
    <text evidence="3">The sequence shown here is derived from an EMBL/GenBank/DDBJ whole genome shotgun (WGS) entry which is preliminary data.</text>
</comment>